<dbReference type="OrthoDB" id="337476at2759"/>
<keyword evidence="6" id="KW-0653">Protein transport</keyword>
<evidence type="ECO:0000256" key="2">
    <source>
        <dbReference type="ARBA" id="ARBA00010102"/>
    </source>
</evidence>
<dbReference type="GO" id="GO:0015031">
    <property type="term" value="P:protein transport"/>
    <property type="evidence" value="ECO:0007669"/>
    <property type="project" value="UniProtKB-KW"/>
</dbReference>
<dbReference type="InterPro" id="IPR036322">
    <property type="entry name" value="WD40_repeat_dom_sf"/>
</dbReference>
<reference evidence="8 9" key="1">
    <citation type="submission" date="2016-10" db="EMBL/GenBank/DDBJ databases">
        <title>Reductive evolution of mitochondrial metabolism and differential evolution of invasion-related proteins in Cryptosporidium.</title>
        <authorList>
            <person name="Liu S."/>
            <person name="Roellig D.M."/>
            <person name="Guo Y."/>
            <person name="Li N."/>
            <person name="Frace M.A."/>
            <person name="Tang K."/>
            <person name="Zhang L."/>
            <person name="Feng Y."/>
            <person name="Xiao L."/>
        </authorList>
    </citation>
    <scope>NUCLEOTIDE SEQUENCE [LARGE SCALE GENOMIC DNA]</scope>
    <source>
        <strain evidence="8">30847</strain>
    </source>
</reference>
<keyword evidence="9" id="KW-1185">Reference proteome</keyword>
<dbReference type="Proteomes" id="UP000186804">
    <property type="component" value="Unassembled WGS sequence"/>
</dbReference>
<gene>
    <name evidence="8" type="ORF">cand_024590</name>
</gene>
<evidence type="ECO:0000256" key="6">
    <source>
        <dbReference type="ARBA" id="ARBA00022927"/>
    </source>
</evidence>
<dbReference type="GO" id="GO:0031080">
    <property type="term" value="C:nuclear pore outer ring"/>
    <property type="evidence" value="ECO:0007669"/>
    <property type="project" value="TreeGrafter"/>
</dbReference>
<dbReference type="GO" id="GO:0034198">
    <property type="term" value="P:cellular response to amino acid starvation"/>
    <property type="evidence" value="ECO:0007669"/>
    <property type="project" value="TreeGrafter"/>
</dbReference>
<protein>
    <submittedName>
        <fullName evidence="8">Uncharacterized protein</fullName>
    </submittedName>
</protein>
<dbReference type="RefSeq" id="XP_067068628.1">
    <property type="nucleotide sequence ID" value="XM_067212689.1"/>
</dbReference>
<dbReference type="Gene3D" id="2.130.10.10">
    <property type="entry name" value="YVTN repeat-like/Quinoprotein amine dehydrogenase"/>
    <property type="match status" value="1"/>
</dbReference>
<dbReference type="GO" id="GO:0005198">
    <property type="term" value="F:structural molecule activity"/>
    <property type="evidence" value="ECO:0007669"/>
    <property type="project" value="InterPro"/>
</dbReference>
<proteinExistence type="inferred from homology"/>
<dbReference type="GO" id="GO:1904263">
    <property type="term" value="P:positive regulation of TORC1 signaling"/>
    <property type="evidence" value="ECO:0007669"/>
    <property type="project" value="TreeGrafter"/>
</dbReference>
<dbReference type="EMBL" id="LRBS01000050">
    <property type="protein sequence ID" value="OII76782.1"/>
    <property type="molecule type" value="Genomic_DNA"/>
</dbReference>
<keyword evidence="7" id="KW-0539">Nucleus</keyword>
<evidence type="ECO:0000256" key="7">
    <source>
        <dbReference type="ARBA" id="ARBA00023242"/>
    </source>
</evidence>
<sequence length="428" mass="48718">MLENNTKHLGTLHFKFSRDYEYIHSITADDTGDYFVISCTNSLVILKRQGNEFIPISSIRSPHDGATISCAWSPLYSTKYALFATCSDDKTVGIWLLNKNINFRSIKKTELIDYQSIPKGPCTLTARLRDAKLSVTKCCFAIMDGFNNDEATSLNSLSSCLLLFTCSEDGYIRVYIAQDPPTFLLWTIKDQFPCHINNPRGCLTFSLKQYKPPIIINNNESIYTYIFNQIVVGGFDGRFKIFAQIKILCDSSSNNQTGTEITEDKNMTPTLLSPRTSSPKKIEWKLIYETCNQLSTNESILDVSWCPNYCRKYDILATSHDSTSSPWIGIWKWEIIDELSGNLILLQKLFIDSLNSSICLSWNTSGTELIASTYCETIRYLLINNKYTRYNHTDDTKSSQKSLLTTISNKMNYSSNCLYFVRCITPLS</sequence>
<keyword evidence="4" id="KW-0853">WD repeat</keyword>
<evidence type="ECO:0000256" key="5">
    <source>
        <dbReference type="ARBA" id="ARBA00022737"/>
    </source>
</evidence>
<evidence type="ECO:0000256" key="3">
    <source>
        <dbReference type="ARBA" id="ARBA00022448"/>
    </source>
</evidence>
<keyword evidence="5" id="KW-0677">Repeat</keyword>
<evidence type="ECO:0000256" key="4">
    <source>
        <dbReference type="ARBA" id="ARBA00022574"/>
    </source>
</evidence>
<comment type="caution">
    <text evidence="8">The sequence shown here is derived from an EMBL/GenBank/DDBJ whole genome shotgun (WGS) entry which is preliminary data.</text>
</comment>
<dbReference type="Pfam" id="PF00400">
    <property type="entry name" value="WD40"/>
    <property type="match status" value="1"/>
</dbReference>
<comment type="subcellular location">
    <subcellularLocation>
        <location evidence="1">Nucleus envelope</location>
    </subcellularLocation>
</comment>
<accession>A0A1J4MRH5</accession>
<name>A0A1J4MRH5_9CRYT</name>
<dbReference type="InterPro" id="IPR001680">
    <property type="entry name" value="WD40_rpt"/>
</dbReference>
<dbReference type="PANTHER" id="PTHR11024:SF3">
    <property type="entry name" value="NUCLEOPORIN SEH1"/>
    <property type="match status" value="1"/>
</dbReference>
<comment type="similarity">
    <text evidence="2">Belongs to the WD repeat SEC13 family.</text>
</comment>
<dbReference type="VEuPathDB" id="CryptoDB:cand_024590"/>
<evidence type="ECO:0000256" key="1">
    <source>
        <dbReference type="ARBA" id="ARBA00004259"/>
    </source>
</evidence>
<dbReference type="PANTHER" id="PTHR11024">
    <property type="entry name" value="NUCLEAR PORE COMPLEX PROTEIN SEC13 / SEH1 FAMILY MEMBER"/>
    <property type="match status" value="1"/>
</dbReference>
<evidence type="ECO:0000313" key="8">
    <source>
        <dbReference type="EMBL" id="OII76782.1"/>
    </source>
</evidence>
<dbReference type="GO" id="GO:0035859">
    <property type="term" value="C:Seh1-associated complex"/>
    <property type="evidence" value="ECO:0007669"/>
    <property type="project" value="TreeGrafter"/>
</dbReference>
<organism evidence="8 9">
    <name type="scientific">Cryptosporidium andersoni</name>
    <dbReference type="NCBI Taxonomy" id="117008"/>
    <lineage>
        <taxon>Eukaryota</taxon>
        <taxon>Sar</taxon>
        <taxon>Alveolata</taxon>
        <taxon>Apicomplexa</taxon>
        <taxon>Conoidasida</taxon>
        <taxon>Coccidia</taxon>
        <taxon>Eucoccidiorida</taxon>
        <taxon>Eimeriorina</taxon>
        <taxon>Cryptosporidiidae</taxon>
        <taxon>Cryptosporidium</taxon>
    </lineage>
</organism>
<dbReference type="SUPFAM" id="SSF50978">
    <property type="entry name" value="WD40 repeat-like"/>
    <property type="match status" value="1"/>
</dbReference>
<dbReference type="SMART" id="SM00320">
    <property type="entry name" value="WD40"/>
    <property type="match status" value="3"/>
</dbReference>
<dbReference type="InterPro" id="IPR015943">
    <property type="entry name" value="WD40/YVTN_repeat-like_dom_sf"/>
</dbReference>
<keyword evidence="3" id="KW-0813">Transport</keyword>
<evidence type="ECO:0000313" key="9">
    <source>
        <dbReference type="Proteomes" id="UP000186804"/>
    </source>
</evidence>
<dbReference type="InterPro" id="IPR037363">
    <property type="entry name" value="Sec13/Seh1_fam"/>
</dbReference>
<dbReference type="GeneID" id="92366643"/>
<dbReference type="AlphaFoldDB" id="A0A1J4MRH5"/>